<evidence type="ECO:0000256" key="1">
    <source>
        <dbReference type="SAM" id="Phobius"/>
    </source>
</evidence>
<accession>A0AA39D9G5</accession>
<reference evidence="2 3" key="1">
    <citation type="journal article" date="2023" name="BMC Biotechnol.">
        <title>Vitis rotundifolia cv Carlos genome sequencing.</title>
        <authorList>
            <person name="Huff M."/>
            <person name="Hulse-Kemp A."/>
            <person name="Scheffler B."/>
            <person name="Youngblood R."/>
            <person name="Simpson S."/>
            <person name="Babiker E."/>
            <person name="Staton M."/>
        </authorList>
    </citation>
    <scope>NUCLEOTIDE SEQUENCE [LARGE SCALE GENOMIC DNA]</scope>
    <source>
        <tissue evidence="2">Leaf</tissue>
    </source>
</reference>
<evidence type="ECO:0000313" key="2">
    <source>
        <dbReference type="EMBL" id="KAJ9675115.1"/>
    </source>
</evidence>
<feature type="transmembrane region" description="Helical" evidence="1">
    <location>
        <begin position="34"/>
        <end position="53"/>
    </location>
</feature>
<name>A0AA39D9G5_VITRO</name>
<evidence type="ECO:0000313" key="3">
    <source>
        <dbReference type="Proteomes" id="UP001168098"/>
    </source>
</evidence>
<dbReference type="Proteomes" id="UP001168098">
    <property type="component" value="Unassembled WGS sequence"/>
</dbReference>
<keyword evidence="1" id="KW-1133">Transmembrane helix</keyword>
<dbReference type="AlphaFoldDB" id="A0AA39D9G5"/>
<proteinExistence type="predicted"/>
<keyword evidence="1" id="KW-0812">Transmembrane</keyword>
<organism evidence="2 3">
    <name type="scientific">Vitis rotundifolia</name>
    <name type="common">Muscadine grape</name>
    <dbReference type="NCBI Taxonomy" id="103349"/>
    <lineage>
        <taxon>Eukaryota</taxon>
        <taxon>Viridiplantae</taxon>
        <taxon>Streptophyta</taxon>
        <taxon>Embryophyta</taxon>
        <taxon>Tracheophyta</taxon>
        <taxon>Spermatophyta</taxon>
        <taxon>Magnoliopsida</taxon>
        <taxon>eudicotyledons</taxon>
        <taxon>Gunneridae</taxon>
        <taxon>Pentapetalae</taxon>
        <taxon>rosids</taxon>
        <taxon>Vitales</taxon>
        <taxon>Vitaceae</taxon>
        <taxon>Viteae</taxon>
        <taxon>Vitis</taxon>
    </lineage>
</organism>
<keyword evidence="1" id="KW-0472">Membrane</keyword>
<sequence>MVTFLSVFVAFFAYNIVAKQILIVWVVGIRPVKIGILINFFVVWQLAIMISALEDLYGFRVMVKSRALISGYLQMAMVILLKLNFSLFVIQMAFERLVVHEASLGMAYAILCFLLLLKLFLFRLSYRHENIDKATLFDHLEVYMGEYGKIFI</sequence>
<dbReference type="PANTHER" id="PTHR33133">
    <property type="entry name" value="OS08G0107100 PROTEIN-RELATED"/>
    <property type="match status" value="1"/>
</dbReference>
<keyword evidence="3" id="KW-1185">Reference proteome</keyword>
<feature type="transmembrane region" description="Helical" evidence="1">
    <location>
        <begin position="73"/>
        <end position="94"/>
    </location>
</feature>
<dbReference type="EMBL" id="JARBHA010000018">
    <property type="protein sequence ID" value="KAJ9675115.1"/>
    <property type="molecule type" value="Genomic_DNA"/>
</dbReference>
<feature type="transmembrane region" description="Helical" evidence="1">
    <location>
        <begin position="106"/>
        <end position="126"/>
    </location>
</feature>
<dbReference type="PANTHER" id="PTHR33133:SF51">
    <property type="entry name" value="THH1_TOM1_TOM3 DOMAIN-CONTAINING PROTEIN"/>
    <property type="match status" value="1"/>
</dbReference>
<comment type="caution">
    <text evidence="2">The sequence shown here is derived from an EMBL/GenBank/DDBJ whole genome shotgun (WGS) entry which is preliminary data.</text>
</comment>
<protein>
    <submittedName>
        <fullName evidence="2">Uncharacterized protein</fullName>
    </submittedName>
</protein>
<gene>
    <name evidence="2" type="ORF">PVL29_024170</name>
</gene>